<dbReference type="Proteomes" id="UP001292368">
    <property type="component" value="Unassembled WGS sequence"/>
</dbReference>
<protein>
    <submittedName>
        <fullName evidence="1">DGQHR domain-containing protein</fullName>
    </submittedName>
</protein>
<sequence>MLKIKCIENNTIEKKVYSGFINYKELSEYAFLKPLTVNRVTDESRIKGMKNYIEEGNNYPPIVVAIEEGWNFKYNNFELKVYKNDIKENKKRLVIIDGQHRYLSIKELVKEKNNEEINNRKQAIYILSDLSEGEQRKSFVDINDKMKKVSKVSKTIFQYTQENYITLKTIINLGIISNINIKNDQCTQKYPYKFILEANKIIFSDIQIDDNERYLKILNQYSDKAKIIWSCILNFIEKNTNLNILGNIKCNKDYKSLKTEVFIVGLANSLIKEYDYFSEIIEKEDYIIRENINSFIEKVKYKYNYFKYEDELSKLNIRKKRKRINEILGVTNKDD</sequence>
<reference evidence="1" key="1">
    <citation type="submission" date="2019-11" db="EMBL/GenBank/DDBJ databases">
        <title>Characterization of Clostridium perfringens isolates from swine manure treated agricultural soils.</title>
        <authorList>
            <person name="Wushke S.T."/>
        </authorList>
    </citation>
    <scope>NUCLEOTIDE SEQUENCE</scope>
    <source>
        <strain evidence="1">V2</strain>
    </source>
</reference>
<dbReference type="RefSeq" id="WP_322380717.1">
    <property type="nucleotide sequence ID" value="NZ_WNVJ01000003.1"/>
</dbReference>
<gene>
    <name evidence="1" type="ORF">GNF77_06460</name>
</gene>
<accession>A0AAW9IMZ5</accession>
<name>A0AAW9IMZ5_CLOPF</name>
<dbReference type="NCBIfam" id="TIGR03187">
    <property type="entry name" value="DGQHR"/>
    <property type="match status" value="1"/>
</dbReference>
<evidence type="ECO:0000313" key="1">
    <source>
        <dbReference type="EMBL" id="MDZ5008561.1"/>
    </source>
</evidence>
<dbReference type="InterPro" id="IPR017642">
    <property type="entry name" value="DNA_S_mod_DndB"/>
</dbReference>
<evidence type="ECO:0000313" key="2">
    <source>
        <dbReference type="Proteomes" id="UP001292368"/>
    </source>
</evidence>
<dbReference type="Pfam" id="PF14072">
    <property type="entry name" value="DndB"/>
    <property type="match status" value="1"/>
</dbReference>
<dbReference type="EMBL" id="WNVM01000003">
    <property type="protein sequence ID" value="MDZ5008561.1"/>
    <property type="molecule type" value="Genomic_DNA"/>
</dbReference>
<dbReference type="AlphaFoldDB" id="A0AAW9IMZ5"/>
<organism evidence="1 2">
    <name type="scientific">Clostridium perfringens</name>
    <dbReference type="NCBI Taxonomy" id="1502"/>
    <lineage>
        <taxon>Bacteria</taxon>
        <taxon>Bacillati</taxon>
        <taxon>Bacillota</taxon>
        <taxon>Clostridia</taxon>
        <taxon>Eubacteriales</taxon>
        <taxon>Clostridiaceae</taxon>
        <taxon>Clostridium</taxon>
    </lineage>
</organism>
<dbReference type="InterPro" id="IPR017601">
    <property type="entry name" value="DGQHR-contain_dom"/>
</dbReference>
<comment type="caution">
    <text evidence="1">The sequence shown here is derived from an EMBL/GenBank/DDBJ whole genome shotgun (WGS) entry which is preliminary data.</text>
</comment>
<proteinExistence type="predicted"/>